<dbReference type="InterPro" id="IPR023214">
    <property type="entry name" value="HAD_sf"/>
</dbReference>
<dbReference type="GO" id="GO:0006281">
    <property type="term" value="P:DNA repair"/>
    <property type="evidence" value="ECO:0007669"/>
    <property type="project" value="TreeGrafter"/>
</dbReference>
<dbReference type="InterPro" id="IPR041492">
    <property type="entry name" value="HAD_2"/>
</dbReference>
<name>A0A7T5EPS3_9BACL</name>
<dbReference type="InterPro" id="IPR036412">
    <property type="entry name" value="HAD-like_sf"/>
</dbReference>
<evidence type="ECO:0000313" key="4">
    <source>
        <dbReference type="Proteomes" id="UP000677234"/>
    </source>
</evidence>
<dbReference type="PANTHER" id="PTHR43434">
    <property type="entry name" value="PHOSPHOGLYCOLATE PHOSPHATASE"/>
    <property type="match status" value="1"/>
</dbReference>
<dbReference type="Proteomes" id="UP000677234">
    <property type="component" value="Chromosome"/>
</dbReference>
<dbReference type="EMBL" id="CP073708">
    <property type="protein sequence ID" value="QUO43579.1"/>
    <property type="molecule type" value="Genomic_DNA"/>
</dbReference>
<dbReference type="PANTHER" id="PTHR43434:SF1">
    <property type="entry name" value="PHOSPHOGLYCOLATE PHOSPHATASE"/>
    <property type="match status" value="1"/>
</dbReference>
<keyword evidence="4" id="KW-1185">Reference proteome</keyword>
<dbReference type="EMBL" id="CP066308">
    <property type="protein sequence ID" value="QQE76506.1"/>
    <property type="molecule type" value="Genomic_DNA"/>
</dbReference>
<dbReference type="InterPro" id="IPR050155">
    <property type="entry name" value="HAD-like_hydrolase_sf"/>
</dbReference>
<accession>A0A7T5EPS3</accession>
<dbReference type="GO" id="GO:0005829">
    <property type="term" value="C:cytosol"/>
    <property type="evidence" value="ECO:0007669"/>
    <property type="project" value="TreeGrafter"/>
</dbReference>
<reference evidence="2" key="2">
    <citation type="submission" date="2021-04" db="EMBL/GenBank/DDBJ databases">
        <title>Brevibacillus composti FJAT-54423, complete genome.</title>
        <authorList>
            <person name="Tang R."/>
        </authorList>
    </citation>
    <scope>NUCLEOTIDE SEQUENCE</scope>
    <source>
        <strain evidence="2">FJAT-54424</strain>
    </source>
</reference>
<evidence type="ECO:0000313" key="3">
    <source>
        <dbReference type="Proteomes" id="UP000595847"/>
    </source>
</evidence>
<evidence type="ECO:0000313" key="1">
    <source>
        <dbReference type="EMBL" id="QQE76506.1"/>
    </source>
</evidence>
<evidence type="ECO:0000313" key="2">
    <source>
        <dbReference type="EMBL" id="QUO43579.1"/>
    </source>
</evidence>
<keyword evidence="1" id="KW-0378">Hydrolase</keyword>
<organism evidence="1 3">
    <name type="scientific">Brevibacillus composti</name>
    <dbReference type="NCBI Taxonomy" id="2796470"/>
    <lineage>
        <taxon>Bacteria</taxon>
        <taxon>Bacillati</taxon>
        <taxon>Bacillota</taxon>
        <taxon>Bacilli</taxon>
        <taxon>Bacillales</taxon>
        <taxon>Paenibacillaceae</taxon>
        <taxon>Brevibacillus</taxon>
    </lineage>
</organism>
<gene>
    <name evidence="1" type="ORF">JD108_05700</name>
    <name evidence="2" type="ORF">KDJ56_05380</name>
</gene>
<proteinExistence type="predicted"/>
<dbReference type="SUPFAM" id="SSF56784">
    <property type="entry name" value="HAD-like"/>
    <property type="match status" value="1"/>
</dbReference>
<sequence>MERRYASGIIFDMDNTLLQSRIDFGKMKRVLYALLVENGLCTQELDWQSHTASQLIEIGRQSEKITPRLEKRMWDAVAAIETEGMHGAVLEEHAVDVLTHLHSHAHLFILTNNACAAAEEALRETGIAHLFEEIVAREQMTALKPCPSGIRYILERYPDVPQANWTMVGDSWIDGTAAQDGSVRFVAYKGNQQEMEAHQVRPLAYIEDLRELLSLDLIAGRGRSAG</sequence>
<dbReference type="KEGG" id="bcop:JD108_05700"/>
<dbReference type="GO" id="GO:0008967">
    <property type="term" value="F:phosphoglycolate phosphatase activity"/>
    <property type="evidence" value="ECO:0007669"/>
    <property type="project" value="TreeGrafter"/>
</dbReference>
<protein>
    <submittedName>
        <fullName evidence="1">HAD family hydrolase</fullName>
    </submittedName>
</protein>
<dbReference type="AlphaFoldDB" id="A0A7T5EPS3"/>
<dbReference type="SFLD" id="SFLDS00003">
    <property type="entry name" value="Haloacid_Dehalogenase"/>
    <property type="match status" value="1"/>
</dbReference>
<reference evidence="1 3" key="1">
    <citation type="submission" date="2020-12" db="EMBL/GenBank/DDBJ databases">
        <title>strain FJAT-54423T represents a novel species of the genus Brevibacillus.</title>
        <authorList>
            <person name="Tang R."/>
        </authorList>
    </citation>
    <scope>NUCLEOTIDE SEQUENCE [LARGE SCALE GENOMIC DNA]</scope>
    <source>
        <strain evidence="1 3">FJAT-54423</strain>
    </source>
</reference>
<dbReference type="Gene3D" id="3.40.50.1000">
    <property type="entry name" value="HAD superfamily/HAD-like"/>
    <property type="match status" value="1"/>
</dbReference>
<dbReference type="Pfam" id="PF13419">
    <property type="entry name" value="HAD_2"/>
    <property type="match status" value="1"/>
</dbReference>
<dbReference type="Gene3D" id="1.10.150.730">
    <property type="match status" value="1"/>
</dbReference>
<dbReference type="SFLD" id="SFLDG01129">
    <property type="entry name" value="C1.5:_HAD__Beta-PGM__Phosphata"/>
    <property type="match status" value="1"/>
</dbReference>
<dbReference type="Proteomes" id="UP000595847">
    <property type="component" value="Chromosome"/>
</dbReference>